<gene>
    <name evidence="1" type="ORF">SLEP1_g30006</name>
</gene>
<dbReference type="Proteomes" id="UP001054252">
    <property type="component" value="Unassembled WGS sequence"/>
</dbReference>
<organism evidence="1 2">
    <name type="scientific">Rubroshorea leprosula</name>
    <dbReference type="NCBI Taxonomy" id="152421"/>
    <lineage>
        <taxon>Eukaryota</taxon>
        <taxon>Viridiplantae</taxon>
        <taxon>Streptophyta</taxon>
        <taxon>Embryophyta</taxon>
        <taxon>Tracheophyta</taxon>
        <taxon>Spermatophyta</taxon>
        <taxon>Magnoliopsida</taxon>
        <taxon>eudicotyledons</taxon>
        <taxon>Gunneridae</taxon>
        <taxon>Pentapetalae</taxon>
        <taxon>rosids</taxon>
        <taxon>malvids</taxon>
        <taxon>Malvales</taxon>
        <taxon>Dipterocarpaceae</taxon>
        <taxon>Rubroshorea</taxon>
    </lineage>
</organism>
<keyword evidence="2" id="KW-1185">Reference proteome</keyword>
<reference evidence="1 2" key="1">
    <citation type="journal article" date="2021" name="Commun. Biol.">
        <title>The genome of Shorea leprosula (Dipterocarpaceae) highlights the ecological relevance of drought in aseasonal tropical rainforests.</title>
        <authorList>
            <person name="Ng K.K.S."/>
            <person name="Kobayashi M.J."/>
            <person name="Fawcett J.A."/>
            <person name="Hatakeyama M."/>
            <person name="Paape T."/>
            <person name="Ng C.H."/>
            <person name="Ang C.C."/>
            <person name="Tnah L.H."/>
            <person name="Lee C.T."/>
            <person name="Nishiyama T."/>
            <person name="Sese J."/>
            <person name="O'Brien M.J."/>
            <person name="Copetti D."/>
            <person name="Mohd Noor M.I."/>
            <person name="Ong R.C."/>
            <person name="Putra M."/>
            <person name="Sireger I.Z."/>
            <person name="Indrioko S."/>
            <person name="Kosugi Y."/>
            <person name="Izuno A."/>
            <person name="Isagi Y."/>
            <person name="Lee S.L."/>
            <person name="Shimizu K.K."/>
        </authorList>
    </citation>
    <scope>NUCLEOTIDE SEQUENCE [LARGE SCALE GENOMIC DNA]</scope>
    <source>
        <strain evidence="1">214</strain>
    </source>
</reference>
<dbReference type="EMBL" id="BPVZ01000053">
    <property type="protein sequence ID" value="GKV19787.1"/>
    <property type="molecule type" value="Genomic_DNA"/>
</dbReference>
<protein>
    <submittedName>
        <fullName evidence="1">Uncharacterized protein</fullName>
    </submittedName>
</protein>
<name>A0AAV5K6R8_9ROSI</name>
<accession>A0AAV5K6R8</accession>
<proteinExistence type="predicted"/>
<evidence type="ECO:0000313" key="1">
    <source>
        <dbReference type="EMBL" id="GKV19787.1"/>
    </source>
</evidence>
<sequence length="69" mass="7960">MLTISSTFASRIESPISMPTFLCSFWEKFHSSNVLEKQMLIIWSAFVIALKLFLHESLCLSSPFRSINF</sequence>
<comment type="caution">
    <text evidence="1">The sequence shown here is derived from an EMBL/GenBank/DDBJ whole genome shotgun (WGS) entry which is preliminary data.</text>
</comment>
<dbReference type="AlphaFoldDB" id="A0AAV5K6R8"/>
<evidence type="ECO:0000313" key="2">
    <source>
        <dbReference type="Proteomes" id="UP001054252"/>
    </source>
</evidence>